<organism evidence="4 5">
    <name type="scientific">Enterococcus mundtii</name>
    <dbReference type="NCBI Taxonomy" id="53346"/>
    <lineage>
        <taxon>Bacteria</taxon>
        <taxon>Bacillati</taxon>
        <taxon>Bacillota</taxon>
        <taxon>Bacilli</taxon>
        <taxon>Lactobacillales</taxon>
        <taxon>Enterococcaceae</taxon>
        <taxon>Enterococcus</taxon>
    </lineage>
</organism>
<dbReference type="PANTHER" id="PTHR24373:SF275">
    <property type="entry name" value="TIR DOMAIN-CONTAINING PROTEIN"/>
    <property type="match status" value="1"/>
</dbReference>
<keyword evidence="3" id="KW-0472">Membrane</keyword>
<evidence type="ECO:0000256" key="2">
    <source>
        <dbReference type="SAM" id="MobiDB-lite"/>
    </source>
</evidence>
<dbReference type="EMBL" id="PUAP01000004">
    <property type="protein sequence ID" value="PQF25467.1"/>
    <property type="molecule type" value="Genomic_DNA"/>
</dbReference>
<dbReference type="InterPro" id="IPR032675">
    <property type="entry name" value="LRR_dom_sf"/>
</dbReference>
<proteinExistence type="predicted"/>
<feature type="compositionally biased region" description="Low complexity" evidence="2">
    <location>
        <begin position="83"/>
        <end position="96"/>
    </location>
</feature>
<dbReference type="Pfam" id="PF03382">
    <property type="entry name" value="DUF285"/>
    <property type="match status" value="2"/>
</dbReference>
<keyword evidence="3" id="KW-0812">Transmembrane</keyword>
<dbReference type="InterPro" id="IPR005046">
    <property type="entry name" value="DUF285"/>
</dbReference>
<sequence length="706" mass="78644">MMDKKRKNTYEVAIIGFVLMNLLLSNFTPIVVSLEENLTQSTLDSSEESTTDSSESLDESMQPSEEEENYEEDSTEKVEEEPPTISTTETSELSSTQEVFTQTTQIASGTIGTSTWQLDDSGEVSVGDGDWTNWTPGATSPWISYASQIKSINFSGQIVAGKYISNLFRDLSECMTISNLGNLNTINTISMSNMFYGARKLSNLSLKDLETENLQSMSSMFRDTGSLVEIDLSMLQLTNVTDMTSMFQDEDKNGSSKLEKVTFGILNTKSSVKMNSMFRNARKLKKVNLSSSIIGIGKEKKVSVANIHHMFKNNNSLTSVNLSGLDTSKVTDMSELFYGTNSLKKIITSREEIEDIDLEGLNTSNVTDMNGMFYGMSAVRSLDLSNFITNKVTNMNSMFYGMSTLKSLDLSKFDTGEVINMNGMFYGMSAMKTLDLSNFNTSKVTNMNYMFCGMSSLTEINLSSFYIDTMMTMENMFFDTNIQILRLSKHFSFKKTAQLPSIQQTNEYTGYWQNIGSGTVDRPTGTHVLTSDQLMDKYNEEISDTYVWQKPTTSDWINVTFPLKVSYGTSDKKEDGYHITSDDFQITNHSELPVKVSASRWDTDSDSDKKVEEIQSLNIATSQGVSIGLVQDGGDVLSNMSSMLVLSSPNPQEGDWSDEDDIGTFRFTGRLSNLFDATETKKTNGQLTLEFEVLNPGGPDAKPLEE</sequence>
<feature type="compositionally biased region" description="Acidic residues" evidence="2">
    <location>
        <begin position="45"/>
        <end position="82"/>
    </location>
</feature>
<dbReference type="NCBIfam" id="TIGR02167">
    <property type="entry name" value="Liste_lipo_26"/>
    <property type="match status" value="5"/>
</dbReference>
<dbReference type="AlphaFoldDB" id="A0A2S7RZ48"/>
<dbReference type="InterPro" id="IPR050328">
    <property type="entry name" value="Dev_Immune_Receptor"/>
</dbReference>
<evidence type="ECO:0000256" key="1">
    <source>
        <dbReference type="ARBA" id="ARBA00022729"/>
    </source>
</evidence>
<evidence type="ECO:0008006" key="6">
    <source>
        <dbReference type="Google" id="ProtNLM"/>
    </source>
</evidence>
<dbReference type="PANTHER" id="PTHR24373">
    <property type="entry name" value="SLIT RELATED LEUCINE-RICH REPEAT NEURONAL PROTEIN"/>
    <property type="match status" value="1"/>
</dbReference>
<keyword evidence="3" id="KW-1133">Transmembrane helix</keyword>
<protein>
    <recommendedName>
        <fullName evidence="6">BspA family leucine-rich repeat surface protein</fullName>
    </recommendedName>
</protein>
<gene>
    <name evidence="4" type="ORF">CUS89_01510</name>
</gene>
<evidence type="ECO:0000256" key="3">
    <source>
        <dbReference type="SAM" id="Phobius"/>
    </source>
</evidence>
<feature type="region of interest" description="Disordered" evidence="2">
    <location>
        <begin position="39"/>
        <end position="99"/>
    </location>
</feature>
<keyword evidence="1" id="KW-0732">Signal</keyword>
<name>A0A2S7RZ48_ENTMU</name>
<comment type="caution">
    <text evidence="4">The sequence shown here is derived from an EMBL/GenBank/DDBJ whole genome shotgun (WGS) entry which is preliminary data.</text>
</comment>
<dbReference type="InterPro" id="IPR011889">
    <property type="entry name" value="Liste_lipo_26"/>
</dbReference>
<evidence type="ECO:0000313" key="4">
    <source>
        <dbReference type="EMBL" id="PQF25467.1"/>
    </source>
</evidence>
<feature type="transmembrane region" description="Helical" evidence="3">
    <location>
        <begin position="12"/>
        <end position="32"/>
    </location>
</feature>
<dbReference type="Proteomes" id="UP000237934">
    <property type="component" value="Unassembled WGS sequence"/>
</dbReference>
<accession>A0A2S7RZ48</accession>
<dbReference type="RefSeq" id="WP_104870771.1">
    <property type="nucleotide sequence ID" value="NZ_PUAP01000004.1"/>
</dbReference>
<dbReference type="SUPFAM" id="SSF52058">
    <property type="entry name" value="L domain-like"/>
    <property type="match status" value="1"/>
</dbReference>
<dbReference type="Gene3D" id="3.80.10.10">
    <property type="entry name" value="Ribonuclease Inhibitor"/>
    <property type="match status" value="2"/>
</dbReference>
<evidence type="ECO:0000313" key="5">
    <source>
        <dbReference type="Proteomes" id="UP000237934"/>
    </source>
</evidence>
<reference evidence="4 5" key="1">
    <citation type="journal article" date="2018" name="Pathog. Dis.">
        <title>Whole-genome sequencing based characterization of antimicrobial resistance in Enterococcus.</title>
        <authorList>
            <person name="Tyson G."/>
        </authorList>
    </citation>
    <scope>NUCLEOTIDE SEQUENCE [LARGE SCALE GENOMIC DNA]</scope>
    <source>
        <strain evidence="4 5">CVM N55263</strain>
    </source>
</reference>